<evidence type="ECO:0000313" key="15">
    <source>
        <dbReference type="Proteomes" id="UP000050901"/>
    </source>
</evidence>
<dbReference type="InterPro" id="IPR010161">
    <property type="entry name" value="Peptidase_M20B"/>
</dbReference>
<keyword evidence="5 9" id="KW-0479">Metal-binding</keyword>
<keyword evidence="8 9" id="KW-0482">Metalloprotease</keyword>
<feature type="binding site" evidence="9 11">
    <location>
        <position position="184"/>
    </location>
    <ligand>
        <name>Zn(2+)</name>
        <dbReference type="ChEBI" id="CHEBI:29105"/>
        <label>2</label>
    </ligand>
</feature>
<feature type="binding site" evidence="9 11">
    <location>
        <position position="149"/>
    </location>
    <ligand>
        <name>Zn(2+)</name>
        <dbReference type="ChEBI" id="CHEBI:29105"/>
        <label>1</label>
    </ligand>
</feature>
<evidence type="ECO:0000256" key="3">
    <source>
        <dbReference type="ARBA" id="ARBA00022438"/>
    </source>
</evidence>
<dbReference type="Pfam" id="PF07687">
    <property type="entry name" value="M20_dimer"/>
    <property type="match status" value="1"/>
</dbReference>
<keyword evidence="3 9" id="KW-0031">Aminopeptidase</keyword>
<comment type="cofactor">
    <cofactor evidence="9 11">
        <name>Zn(2+)</name>
        <dbReference type="ChEBI" id="CHEBI:29105"/>
    </cofactor>
    <text evidence="9 11">Binds 2 Zn(2+) ions per subunit.</text>
</comment>
<dbReference type="Proteomes" id="UP000050901">
    <property type="component" value="Unassembled WGS sequence"/>
</dbReference>
<dbReference type="InterPro" id="IPR011650">
    <property type="entry name" value="Peptidase_M20_dimer"/>
</dbReference>
<dbReference type="CDD" id="cd03892">
    <property type="entry name" value="M20_peptT"/>
    <property type="match status" value="1"/>
</dbReference>
<dbReference type="EMBL" id="AZEQ01000003">
    <property type="protein sequence ID" value="KRL26648.1"/>
    <property type="molecule type" value="Genomic_DNA"/>
</dbReference>
<evidence type="ECO:0000256" key="7">
    <source>
        <dbReference type="ARBA" id="ARBA00022833"/>
    </source>
</evidence>
<dbReference type="GO" id="GO:0005829">
    <property type="term" value="C:cytosol"/>
    <property type="evidence" value="ECO:0007669"/>
    <property type="project" value="TreeGrafter"/>
</dbReference>
<dbReference type="Gene3D" id="3.30.70.360">
    <property type="match status" value="1"/>
</dbReference>
<sequence length="419" mass="46653">MIDLTEEKYPELLPRFLKYVQVETRSDPQSATVPSSPKETAFLKQLAQELQDLGLSNVRIHPQNSYLLATIPSNLDHDAPVVGLIAHIDTADFNADHVRPQMIDDYDGQSDIALSDSGYQLSPAEFPSLKKYAHQTLITTDGRTLLGADDKSGVAEIVTMASYLLKHPEIKHGTIQIGLGPDEEIGTGADHFDVKDFGADFAYTVDGGPLGELEYETFNAAQAEITITGKDVHTGVAKGTMINAIQVGIDLHNRLPEHDRAEETAGREGFYHLYKFNGGVDHAEMTYLIRDHDRQKFEERKQNLKQIVAQLNEQLGEERIQMKLYDQYYNLKDALKDHMEVVAIAKQAMENLDIEPVIYPVRGGTDGSTISYLGLPTPNLFAGGENMHSRFEYVSLQTMEKALDVLLEIVKLTAQTPIK</sequence>
<feature type="binding site" evidence="9 11">
    <location>
        <position position="149"/>
    </location>
    <ligand>
        <name>Zn(2+)</name>
        <dbReference type="ChEBI" id="CHEBI:29105"/>
        <label>2</label>
    </ligand>
</feature>
<organism evidence="14 15">
    <name type="scientific">Limosilactobacillus mucosae DSM 13345</name>
    <dbReference type="NCBI Taxonomy" id="1423771"/>
    <lineage>
        <taxon>Bacteria</taxon>
        <taxon>Bacillati</taxon>
        <taxon>Bacillota</taxon>
        <taxon>Bacilli</taxon>
        <taxon>Lactobacillales</taxon>
        <taxon>Lactobacillaceae</taxon>
        <taxon>Limosilactobacillus</taxon>
    </lineage>
</organism>
<keyword evidence="6 9" id="KW-0378">Hydrolase</keyword>
<comment type="similarity">
    <text evidence="2 9">Belongs to the peptidase M20B family.</text>
</comment>
<dbReference type="GO" id="GO:0045148">
    <property type="term" value="F:tripeptide aminopeptidase activity"/>
    <property type="evidence" value="ECO:0007669"/>
    <property type="project" value="UniProtKB-UniRule"/>
</dbReference>
<evidence type="ECO:0000256" key="12">
    <source>
        <dbReference type="SAM" id="Coils"/>
    </source>
</evidence>
<keyword evidence="4 9" id="KW-0645">Protease</keyword>
<accession>A0A0R1PE66</accession>
<keyword evidence="9" id="KW-0963">Cytoplasm</keyword>
<evidence type="ECO:0000256" key="9">
    <source>
        <dbReference type="HAMAP-Rule" id="MF_00550"/>
    </source>
</evidence>
<dbReference type="PANTHER" id="PTHR42994:SF1">
    <property type="entry name" value="PEPTIDASE T"/>
    <property type="match status" value="1"/>
</dbReference>
<feature type="domain" description="Peptidase M20 dimerisation" evidence="13">
    <location>
        <begin position="215"/>
        <end position="313"/>
    </location>
</feature>
<evidence type="ECO:0000256" key="11">
    <source>
        <dbReference type="PIRSR" id="PIRSR037215-2"/>
    </source>
</evidence>
<dbReference type="PATRIC" id="fig|1423771.3.peg.1324"/>
<feature type="active site" evidence="9 10">
    <location>
        <position position="89"/>
    </location>
</feature>
<comment type="function">
    <text evidence="9">Cleaves the N-terminal amino acid of tripeptides.</text>
</comment>
<name>A0A0R1PE66_LIMMU</name>
<feature type="binding site" evidence="9 11">
    <location>
        <position position="206"/>
    </location>
    <ligand>
        <name>Zn(2+)</name>
        <dbReference type="ChEBI" id="CHEBI:29105"/>
        <label>1</label>
    </ligand>
</feature>
<dbReference type="PROSITE" id="PS00759">
    <property type="entry name" value="ARGE_DAPE_CPG2_2"/>
    <property type="match status" value="1"/>
</dbReference>
<dbReference type="NCBIfam" id="NF009920">
    <property type="entry name" value="PRK13381.1"/>
    <property type="match status" value="1"/>
</dbReference>
<evidence type="ECO:0000256" key="10">
    <source>
        <dbReference type="PIRSR" id="PIRSR037215-1"/>
    </source>
</evidence>
<evidence type="ECO:0000259" key="13">
    <source>
        <dbReference type="Pfam" id="PF07687"/>
    </source>
</evidence>
<comment type="caution">
    <text evidence="14">The sequence shown here is derived from an EMBL/GenBank/DDBJ whole genome shotgun (WGS) entry which is preliminary data.</text>
</comment>
<gene>
    <name evidence="9" type="primary">pepT</name>
    <name evidence="14" type="ORF">FC47_GL001312</name>
</gene>
<feature type="binding site" evidence="9 11">
    <location>
        <position position="388"/>
    </location>
    <ligand>
        <name>Zn(2+)</name>
        <dbReference type="ChEBI" id="CHEBI:29105"/>
        <label>2</label>
    </ligand>
</feature>
<dbReference type="PIRSF" id="PIRSF037215">
    <property type="entry name" value="Peptidase_M20B"/>
    <property type="match status" value="1"/>
</dbReference>
<evidence type="ECO:0000256" key="2">
    <source>
        <dbReference type="ARBA" id="ARBA00009692"/>
    </source>
</evidence>
<dbReference type="SUPFAM" id="SSF55031">
    <property type="entry name" value="Bacterial exopeptidase dimerisation domain"/>
    <property type="match status" value="1"/>
</dbReference>
<dbReference type="Gene3D" id="3.40.630.10">
    <property type="entry name" value="Zn peptidases"/>
    <property type="match status" value="1"/>
</dbReference>
<dbReference type="NCBIfam" id="TIGR01882">
    <property type="entry name" value="peptidase-T"/>
    <property type="match status" value="1"/>
</dbReference>
<keyword evidence="12" id="KW-0175">Coiled coil</keyword>
<evidence type="ECO:0000256" key="4">
    <source>
        <dbReference type="ARBA" id="ARBA00022670"/>
    </source>
</evidence>
<protein>
    <recommendedName>
        <fullName evidence="9">Peptidase T</fullName>
        <ecNumber evidence="9">3.4.11.4</ecNumber>
    </recommendedName>
    <alternativeName>
        <fullName evidence="9">Aminotripeptidase</fullName>
        <shortName evidence="9">Tripeptidase</shortName>
    </alternativeName>
    <alternativeName>
        <fullName evidence="9">Tripeptide aminopeptidase</fullName>
    </alternativeName>
</protein>
<feature type="binding site" evidence="9 11">
    <location>
        <position position="87"/>
    </location>
    <ligand>
        <name>Zn(2+)</name>
        <dbReference type="ChEBI" id="CHEBI:29105"/>
        <label>1</label>
    </ligand>
</feature>
<dbReference type="GO" id="GO:0008237">
    <property type="term" value="F:metallopeptidase activity"/>
    <property type="evidence" value="ECO:0007669"/>
    <property type="project" value="UniProtKB-KW"/>
</dbReference>
<dbReference type="HAMAP" id="MF_00550">
    <property type="entry name" value="Aminopeptidase_M20"/>
    <property type="match status" value="1"/>
</dbReference>
<dbReference type="GO" id="GO:0008270">
    <property type="term" value="F:zinc ion binding"/>
    <property type="evidence" value="ECO:0007669"/>
    <property type="project" value="UniProtKB-UniRule"/>
</dbReference>
<dbReference type="InterPro" id="IPR002933">
    <property type="entry name" value="Peptidase_M20"/>
</dbReference>
<dbReference type="InterPro" id="IPR001261">
    <property type="entry name" value="ArgE/DapE_CS"/>
</dbReference>
<dbReference type="InterPro" id="IPR036264">
    <property type="entry name" value="Bact_exopeptidase_dim_dom"/>
</dbReference>
<dbReference type="NCBIfam" id="NF003976">
    <property type="entry name" value="PRK05469.1"/>
    <property type="match status" value="1"/>
</dbReference>
<dbReference type="GO" id="GO:0043171">
    <property type="term" value="P:peptide catabolic process"/>
    <property type="evidence" value="ECO:0007669"/>
    <property type="project" value="UniProtKB-UniRule"/>
</dbReference>
<comment type="catalytic activity">
    <reaction evidence="1 9">
        <text>Release of the N-terminal residue from a tripeptide.</text>
        <dbReference type="EC" id="3.4.11.4"/>
    </reaction>
</comment>
<dbReference type="AlphaFoldDB" id="A0A0R1PE66"/>
<dbReference type="EC" id="3.4.11.4" evidence="9"/>
<evidence type="ECO:0000313" key="14">
    <source>
        <dbReference type="EMBL" id="KRL26648.1"/>
    </source>
</evidence>
<keyword evidence="7 9" id="KW-0862">Zinc</keyword>
<dbReference type="GO" id="GO:0006508">
    <property type="term" value="P:proteolysis"/>
    <property type="evidence" value="ECO:0007669"/>
    <property type="project" value="UniProtKB-UniRule"/>
</dbReference>
<reference evidence="14 15" key="1">
    <citation type="journal article" date="2015" name="Genome Announc.">
        <title>Expanding the biotechnology potential of lactobacilli through comparative genomics of 213 strains and associated genera.</title>
        <authorList>
            <person name="Sun Z."/>
            <person name="Harris H.M."/>
            <person name="McCann A."/>
            <person name="Guo C."/>
            <person name="Argimon S."/>
            <person name="Zhang W."/>
            <person name="Yang X."/>
            <person name="Jeffery I.B."/>
            <person name="Cooney J.C."/>
            <person name="Kagawa T.F."/>
            <person name="Liu W."/>
            <person name="Song Y."/>
            <person name="Salvetti E."/>
            <person name="Wrobel A."/>
            <person name="Rasinkangas P."/>
            <person name="Parkhill J."/>
            <person name="Rea M.C."/>
            <person name="O'Sullivan O."/>
            <person name="Ritari J."/>
            <person name="Douillard F.P."/>
            <person name="Paul Ross R."/>
            <person name="Yang R."/>
            <person name="Briner A.E."/>
            <person name="Felis G.E."/>
            <person name="de Vos W.M."/>
            <person name="Barrangou R."/>
            <person name="Klaenhammer T.R."/>
            <person name="Caufield P.W."/>
            <person name="Cui Y."/>
            <person name="Zhang H."/>
            <person name="O'Toole P.W."/>
        </authorList>
    </citation>
    <scope>NUCLEOTIDE SEQUENCE [LARGE SCALE GENOMIC DNA]</scope>
    <source>
        <strain evidence="14 15">DSM 13345</strain>
    </source>
</reference>
<dbReference type="SUPFAM" id="SSF53187">
    <property type="entry name" value="Zn-dependent exopeptidases"/>
    <property type="match status" value="1"/>
</dbReference>
<evidence type="ECO:0000256" key="8">
    <source>
        <dbReference type="ARBA" id="ARBA00023049"/>
    </source>
</evidence>
<dbReference type="Pfam" id="PF01546">
    <property type="entry name" value="Peptidase_M20"/>
    <property type="match status" value="1"/>
</dbReference>
<feature type="coiled-coil region" evidence="12">
    <location>
        <begin position="294"/>
        <end position="321"/>
    </location>
</feature>
<dbReference type="PANTHER" id="PTHR42994">
    <property type="entry name" value="PEPTIDASE T"/>
    <property type="match status" value="1"/>
</dbReference>
<evidence type="ECO:0000256" key="6">
    <source>
        <dbReference type="ARBA" id="ARBA00022801"/>
    </source>
</evidence>
<proteinExistence type="inferred from homology"/>
<comment type="subcellular location">
    <subcellularLocation>
        <location evidence="9">Cytoplasm</location>
    </subcellularLocation>
</comment>
<dbReference type="PROSITE" id="PS00758">
    <property type="entry name" value="ARGE_DAPE_CPG2_1"/>
    <property type="match status" value="1"/>
</dbReference>
<evidence type="ECO:0000256" key="5">
    <source>
        <dbReference type="ARBA" id="ARBA00022723"/>
    </source>
</evidence>
<evidence type="ECO:0000256" key="1">
    <source>
        <dbReference type="ARBA" id="ARBA00000870"/>
    </source>
</evidence>
<feature type="active site" description="Proton acceptor" evidence="9 10">
    <location>
        <position position="183"/>
    </location>
</feature>